<comment type="caution">
    <text evidence="2">The sequence shown here is derived from an EMBL/GenBank/DDBJ whole genome shotgun (WGS) entry which is preliminary data.</text>
</comment>
<dbReference type="EMBL" id="SDMP01000019">
    <property type="protein sequence ID" value="RYQ93996.1"/>
    <property type="molecule type" value="Genomic_DNA"/>
</dbReference>
<evidence type="ECO:0000313" key="2">
    <source>
        <dbReference type="EMBL" id="RYQ93996.1"/>
    </source>
</evidence>
<sequence length="273" mass="28169">MVLQISGTPSPSCSSAASATMVVSDAAFTPTAPSRLTSPVSNSVTGRNASAASAAAFWMSLASVVSGMGRRHAESAKLRQADLPLRAIAATSCARAAISAVANVPSHILVFLFGSLTSQTHLPEFLRRTPRYTGWRVSLNFFLPALFLGWLAASTTSPSDNGDDKTVFSEELLGSCDGAGPSVGASVGMDDTLPDDDDADDVESDIIADESGDDIAASNPGGAGGGSSLGTQHYHFFYSLSYDSSSQCPDNHGEGVLGSDSVPVRVSDRSEQL</sequence>
<gene>
    <name evidence="2" type="ORF">Ahy_B09g100207</name>
</gene>
<name>A0A444XX65_ARAHY</name>
<accession>A0A444XX65</accession>
<evidence type="ECO:0000256" key="1">
    <source>
        <dbReference type="SAM" id="MobiDB-lite"/>
    </source>
</evidence>
<proteinExistence type="predicted"/>
<keyword evidence="3" id="KW-1185">Reference proteome</keyword>
<reference evidence="2 3" key="1">
    <citation type="submission" date="2019-01" db="EMBL/GenBank/DDBJ databases">
        <title>Sequencing of cultivated peanut Arachis hypogaea provides insights into genome evolution and oil improvement.</title>
        <authorList>
            <person name="Chen X."/>
        </authorList>
    </citation>
    <scope>NUCLEOTIDE SEQUENCE [LARGE SCALE GENOMIC DNA]</scope>
    <source>
        <strain evidence="3">cv. Fuhuasheng</strain>
        <tissue evidence="2">Leaves</tissue>
    </source>
</reference>
<protein>
    <submittedName>
        <fullName evidence="2">Uncharacterized protein</fullName>
    </submittedName>
</protein>
<dbReference type="AlphaFoldDB" id="A0A444XX65"/>
<dbReference type="Proteomes" id="UP000289738">
    <property type="component" value="Chromosome B09"/>
</dbReference>
<organism evidence="2 3">
    <name type="scientific">Arachis hypogaea</name>
    <name type="common">Peanut</name>
    <dbReference type="NCBI Taxonomy" id="3818"/>
    <lineage>
        <taxon>Eukaryota</taxon>
        <taxon>Viridiplantae</taxon>
        <taxon>Streptophyta</taxon>
        <taxon>Embryophyta</taxon>
        <taxon>Tracheophyta</taxon>
        <taxon>Spermatophyta</taxon>
        <taxon>Magnoliopsida</taxon>
        <taxon>eudicotyledons</taxon>
        <taxon>Gunneridae</taxon>
        <taxon>Pentapetalae</taxon>
        <taxon>rosids</taxon>
        <taxon>fabids</taxon>
        <taxon>Fabales</taxon>
        <taxon>Fabaceae</taxon>
        <taxon>Papilionoideae</taxon>
        <taxon>50 kb inversion clade</taxon>
        <taxon>dalbergioids sensu lato</taxon>
        <taxon>Dalbergieae</taxon>
        <taxon>Pterocarpus clade</taxon>
        <taxon>Arachis</taxon>
    </lineage>
</organism>
<feature type="region of interest" description="Disordered" evidence="1">
    <location>
        <begin position="243"/>
        <end position="273"/>
    </location>
</feature>
<evidence type="ECO:0000313" key="3">
    <source>
        <dbReference type="Proteomes" id="UP000289738"/>
    </source>
</evidence>